<evidence type="ECO:0000313" key="3">
    <source>
        <dbReference type="Proteomes" id="UP001218246"/>
    </source>
</evidence>
<feature type="region of interest" description="Disordered" evidence="1">
    <location>
        <begin position="131"/>
        <end position="150"/>
    </location>
</feature>
<dbReference type="RefSeq" id="WP_278018281.1">
    <property type="nucleotide sequence ID" value="NZ_JARRRY010000008.1"/>
</dbReference>
<keyword evidence="3" id="KW-1185">Reference proteome</keyword>
<dbReference type="PROSITE" id="PS51257">
    <property type="entry name" value="PROKAR_LIPOPROTEIN"/>
    <property type="match status" value="1"/>
</dbReference>
<sequence>MKRVCVALTVMLLAACGTQSKESGMKKQNELVQAHVLVPENVELHKEQQLQIQVKSSKALSSPNVSLKIWNEQQEPMNLPVQYERDGVYSVKTMFHHKGIYYVQATVQGEDFQLMPKKRFAVGTITNQELKQLEEVPQSKKPSSQQGHHR</sequence>
<evidence type="ECO:0000313" key="2">
    <source>
        <dbReference type="EMBL" id="MDG5754511.1"/>
    </source>
</evidence>
<dbReference type="Proteomes" id="UP001218246">
    <property type="component" value="Unassembled WGS sequence"/>
</dbReference>
<reference evidence="2 3" key="1">
    <citation type="submission" date="2023-04" db="EMBL/GenBank/DDBJ databases">
        <title>Ectobacillus antri isolated from activated sludge.</title>
        <authorList>
            <person name="Yan P."/>
            <person name="Liu X."/>
        </authorList>
    </citation>
    <scope>NUCLEOTIDE SEQUENCE [LARGE SCALE GENOMIC DNA]</scope>
    <source>
        <strain evidence="2 3">C18H</strain>
    </source>
</reference>
<evidence type="ECO:0000256" key="1">
    <source>
        <dbReference type="SAM" id="MobiDB-lite"/>
    </source>
</evidence>
<gene>
    <name evidence="2" type="ORF">P6P90_11080</name>
</gene>
<organism evidence="2 3">
    <name type="scientific">Ectobacillus antri</name>
    <dbReference type="NCBI Taxonomy" id="2486280"/>
    <lineage>
        <taxon>Bacteria</taxon>
        <taxon>Bacillati</taxon>
        <taxon>Bacillota</taxon>
        <taxon>Bacilli</taxon>
        <taxon>Bacillales</taxon>
        <taxon>Bacillaceae</taxon>
        <taxon>Ectobacillus</taxon>
    </lineage>
</organism>
<proteinExistence type="predicted"/>
<comment type="caution">
    <text evidence="2">The sequence shown here is derived from an EMBL/GenBank/DDBJ whole genome shotgun (WGS) entry which is preliminary data.</text>
</comment>
<name>A0ABT6H7T3_9BACI</name>
<protein>
    <submittedName>
        <fullName evidence="2">FixH family protein</fullName>
    </submittedName>
</protein>
<accession>A0ABT6H7T3</accession>
<dbReference type="EMBL" id="JARULN010000009">
    <property type="protein sequence ID" value="MDG5754511.1"/>
    <property type="molecule type" value="Genomic_DNA"/>
</dbReference>
<feature type="compositionally biased region" description="Polar residues" evidence="1">
    <location>
        <begin position="140"/>
        <end position="150"/>
    </location>
</feature>